<protein>
    <submittedName>
        <fullName evidence="2">AAA ATPase, central region</fullName>
    </submittedName>
</protein>
<reference evidence="2 3" key="1">
    <citation type="submission" date="2006-09" db="EMBL/GenBank/DDBJ databases">
        <authorList>
            <person name="Emerson D."/>
            <person name="Ferriera S."/>
            <person name="Johnson J."/>
            <person name="Kravitz S."/>
            <person name="Halpern A."/>
            <person name="Remington K."/>
            <person name="Beeson K."/>
            <person name="Tran B."/>
            <person name="Rogers Y.-H."/>
            <person name="Friedman R."/>
            <person name="Venter J.C."/>
        </authorList>
    </citation>
    <scope>NUCLEOTIDE SEQUENCE [LARGE SCALE GENOMIC DNA]</scope>
    <source>
        <strain evidence="2 3">PV-1</strain>
    </source>
</reference>
<dbReference type="GO" id="GO:0005524">
    <property type="term" value="F:ATP binding"/>
    <property type="evidence" value="ECO:0007669"/>
    <property type="project" value="InterPro"/>
</dbReference>
<comment type="caution">
    <text evidence="2">The sequence shown here is derived from an EMBL/GenBank/DDBJ whole genome shotgun (WGS) entry which is preliminary data.</text>
</comment>
<dbReference type="GO" id="GO:0003697">
    <property type="term" value="F:single-stranded DNA binding"/>
    <property type="evidence" value="ECO:0007669"/>
    <property type="project" value="TreeGrafter"/>
</dbReference>
<sequence length="285" mass="31383">VAQPDGYEGILNALELKYPHFGNVTDFLRNRMRLNALKKHPILNFGANLLLNGPAGCGKSSFMLELAESFETKFVSVSCASATNGFDLTGLSAGWGNGKAGKIHAVLADERCPNPFVLLDELDKTGDDNDRHSFTGALFGLLEKNNAKKFTDEFVGVEMDASMINWFGTSNDTACMDTAILDRFTVLQVNAPSKKDLLKIIPHIFRQTVLQHELQEVFTTEINADVVQALSTQESVSIRRIKASLETALANAAVRVKKDGKKVFLTTEDLPKESEKNVKQRMGFI</sequence>
<dbReference type="GO" id="GO:0004252">
    <property type="term" value="F:serine-type endopeptidase activity"/>
    <property type="evidence" value="ECO:0007669"/>
    <property type="project" value="InterPro"/>
</dbReference>
<dbReference type="Proteomes" id="UP000005297">
    <property type="component" value="Unassembled WGS sequence"/>
</dbReference>
<dbReference type="GO" id="GO:0004176">
    <property type="term" value="F:ATP-dependent peptidase activity"/>
    <property type="evidence" value="ECO:0007669"/>
    <property type="project" value="InterPro"/>
</dbReference>
<gene>
    <name evidence="2" type="ORF">SPV1_06404</name>
</gene>
<dbReference type="SUPFAM" id="SSF52540">
    <property type="entry name" value="P-loop containing nucleoside triphosphate hydrolases"/>
    <property type="match status" value="1"/>
</dbReference>
<evidence type="ECO:0000313" key="3">
    <source>
        <dbReference type="Proteomes" id="UP000005297"/>
    </source>
</evidence>
<dbReference type="eggNOG" id="COG0466">
    <property type="taxonomic scope" value="Bacteria"/>
</dbReference>
<dbReference type="GO" id="GO:0016887">
    <property type="term" value="F:ATP hydrolysis activity"/>
    <property type="evidence" value="ECO:0007669"/>
    <property type="project" value="InterPro"/>
</dbReference>
<evidence type="ECO:0000313" key="2">
    <source>
        <dbReference type="EMBL" id="EAU53749.1"/>
    </source>
</evidence>
<dbReference type="GO" id="GO:0007005">
    <property type="term" value="P:mitochondrion organization"/>
    <property type="evidence" value="ECO:0007669"/>
    <property type="project" value="TreeGrafter"/>
</dbReference>
<evidence type="ECO:0000259" key="1">
    <source>
        <dbReference type="SMART" id="SM00382"/>
    </source>
</evidence>
<name>Q0EWP0_9PROT</name>
<dbReference type="GO" id="GO:0006515">
    <property type="term" value="P:protein quality control for misfolded or incompletely synthesized proteins"/>
    <property type="evidence" value="ECO:0007669"/>
    <property type="project" value="TreeGrafter"/>
</dbReference>
<dbReference type="InParanoid" id="Q0EWP0"/>
<feature type="non-terminal residue" evidence="2">
    <location>
        <position position="1"/>
    </location>
</feature>
<dbReference type="AlphaFoldDB" id="Q0EWP0"/>
<dbReference type="Pfam" id="PF00004">
    <property type="entry name" value="AAA"/>
    <property type="match status" value="1"/>
</dbReference>
<organism evidence="2 3">
    <name type="scientific">Mariprofundus ferrooxydans PV-1</name>
    <dbReference type="NCBI Taxonomy" id="314345"/>
    <lineage>
        <taxon>Bacteria</taxon>
        <taxon>Pseudomonadati</taxon>
        <taxon>Pseudomonadota</taxon>
        <taxon>Candidatius Mariprofundia</taxon>
        <taxon>Mariprofundales</taxon>
        <taxon>Mariprofundaceae</taxon>
        <taxon>Mariprofundus</taxon>
    </lineage>
</organism>
<dbReference type="Gene3D" id="3.40.50.300">
    <property type="entry name" value="P-loop containing nucleotide triphosphate hydrolases"/>
    <property type="match status" value="1"/>
</dbReference>
<keyword evidence="3" id="KW-1185">Reference proteome</keyword>
<feature type="domain" description="AAA+ ATPase" evidence="1">
    <location>
        <begin position="45"/>
        <end position="216"/>
    </location>
</feature>
<dbReference type="RefSeq" id="WP_009851574.1">
    <property type="nucleotide sequence ID" value="NZ_DS022295.1"/>
</dbReference>
<dbReference type="GO" id="GO:0051131">
    <property type="term" value="P:chaperone-mediated protein complex assembly"/>
    <property type="evidence" value="ECO:0007669"/>
    <property type="project" value="TreeGrafter"/>
</dbReference>
<dbReference type="InterPro" id="IPR027417">
    <property type="entry name" value="P-loop_NTPase"/>
</dbReference>
<dbReference type="HOGENOM" id="CLU_058418_0_0_0"/>
<dbReference type="EMBL" id="AATS01000018">
    <property type="protein sequence ID" value="EAU53749.1"/>
    <property type="molecule type" value="Genomic_DNA"/>
</dbReference>
<dbReference type="InterPro" id="IPR003593">
    <property type="entry name" value="AAA+_ATPase"/>
</dbReference>
<dbReference type="InterPro" id="IPR003959">
    <property type="entry name" value="ATPase_AAA_core"/>
</dbReference>
<dbReference type="PANTHER" id="PTHR43718">
    <property type="entry name" value="LON PROTEASE"/>
    <property type="match status" value="1"/>
</dbReference>
<proteinExistence type="predicted"/>
<dbReference type="SMART" id="SM00382">
    <property type="entry name" value="AAA"/>
    <property type="match status" value="1"/>
</dbReference>
<dbReference type="STRING" id="314344.AL013_02390"/>
<dbReference type="PANTHER" id="PTHR43718:SF2">
    <property type="entry name" value="LON PROTEASE HOMOLOG, MITOCHONDRIAL"/>
    <property type="match status" value="1"/>
</dbReference>
<accession>Q0EWP0</accession>
<dbReference type="InterPro" id="IPR027065">
    <property type="entry name" value="Lon_Prtase"/>
</dbReference>
<dbReference type="OrthoDB" id="5298795at2"/>